<evidence type="ECO:0000256" key="3">
    <source>
        <dbReference type="ARBA" id="ARBA00009400"/>
    </source>
</evidence>
<comment type="pathway">
    <text evidence="2">Cofactor biosynthesis; NAD(+) biosynthesis; nicotinate D-ribonucleotide from quinolinate: step 1/1.</text>
</comment>
<evidence type="ECO:0000256" key="9">
    <source>
        <dbReference type="ARBA" id="ARBA00033102"/>
    </source>
</evidence>
<dbReference type="InterPro" id="IPR027277">
    <property type="entry name" value="NadC/ModD"/>
</dbReference>
<feature type="domain" description="Quinolinate phosphoribosyl transferase C-terminal" evidence="13">
    <location>
        <begin position="109"/>
        <end position="274"/>
    </location>
</feature>
<dbReference type="InterPro" id="IPR002638">
    <property type="entry name" value="Quinolinate_PRibosylTrfase_C"/>
</dbReference>
<dbReference type="OrthoDB" id="9782546at2"/>
<evidence type="ECO:0000256" key="8">
    <source>
        <dbReference type="ARBA" id="ARBA00022679"/>
    </source>
</evidence>
<evidence type="ECO:0000256" key="6">
    <source>
        <dbReference type="ARBA" id="ARBA00022642"/>
    </source>
</evidence>
<dbReference type="Pfam" id="PF01729">
    <property type="entry name" value="QRPTase_C"/>
    <property type="match status" value="1"/>
</dbReference>
<keyword evidence="6" id="KW-0662">Pyridine nucleotide biosynthesis</keyword>
<reference evidence="15 16" key="1">
    <citation type="submission" date="2017-04" db="EMBL/GenBank/DDBJ databases">
        <authorList>
            <person name="Afonso C.L."/>
            <person name="Miller P.J."/>
            <person name="Scott M.A."/>
            <person name="Spackman E."/>
            <person name="Goraichik I."/>
            <person name="Dimitrov K.M."/>
            <person name="Suarez D.L."/>
            <person name="Swayne D.E."/>
        </authorList>
    </citation>
    <scope>NUCLEOTIDE SEQUENCE [LARGE SCALE GENOMIC DNA]</scope>
    <source>
        <strain evidence="15 16">DSM 5090</strain>
    </source>
</reference>
<dbReference type="GO" id="GO:0034213">
    <property type="term" value="P:quinolinate catabolic process"/>
    <property type="evidence" value="ECO:0007669"/>
    <property type="project" value="TreeGrafter"/>
</dbReference>
<dbReference type="CDD" id="cd01572">
    <property type="entry name" value="QPRTase"/>
    <property type="match status" value="1"/>
</dbReference>
<evidence type="ECO:0000256" key="1">
    <source>
        <dbReference type="ARBA" id="ARBA00003237"/>
    </source>
</evidence>
<dbReference type="Gene3D" id="3.90.1170.20">
    <property type="entry name" value="Quinolinate phosphoribosyl transferase, N-terminal domain"/>
    <property type="match status" value="1"/>
</dbReference>
<dbReference type="STRING" id="112901.SAMN04488500_10888"/>
<comment type="function">
    <text evidence="1">Involved in the catabolism of quinolinic acid (QA).</text>
</comment>
<feature type="domain" description="Quinolinate phosphoribosyl transferase N-terminal" evidence="14">
    <location>
        <begin position="22"/>
        <end position="107"/>
    </location>
</feature>
<dbReference type="FunFam" id="3.20.20.70:FF:000030">
    <property type="entry name" value="Nicotinate-nucleotide pyrophosphorylase, carboxylating"/>
    <property type="match status" value="1"/>
</dbReference>
<dbReference type="Gene3D" id="3.20.20.70">
    <property type="entry name" value="Aldolase class I"/>
    <property type="match status" value="1"/>
</dbReference>
<gene>
    <name evidence="15" type="ORF">SAMN04488500_10888</name>
</gene>
<evidence type="ECO:0000256" key="7">
    <source>
        <dbReference type="ARBA" id="ARBA00022676"/>
    </source>
</evidence>
<proteinExistence type="inferred from homology"/>
<comment type="subunit">
    <text evidence="4">Hexamer formed by 3 homodimers.</text>
</comment>
<evidence type="ECO:0000256" key="4">
    <source>
        <dbReference type="ARBA" id="ARBA00011218"/>
    </source>
</evidence>
<dbReference type="GO" id="GO:0004514">
    <property type="term" value="F:nicotinate-nucleotide diphosphorylase (carboxylating) activity"/>
    <property type="evidence" value="ECO:0007669"/>
    <property type="project" value="UniProtKB-EC"/>
</dbReference>
<dbReference type="AlphaFoldDB" id="A0A1W2BRI9"/>
<dbReference type="PANTHER" id="PTHR32179">
    <property type="entry name" value="NICOTINATE-NUCLEOTIDE PYROPHOSPHORYLASE [CARBOXYLATING]"/>
    <property type="match status" value="1"/>
</dbReference>
<dbReference type="RefSeq" id="WP_084575790.1">
    <property type="nucleotide sequence ID" value="NZ_CP155572.1"/>
</dbReference>
<evidence type="ECO:0000256" key="12">
    <source>
        <dbReference type="PIRNR" id="PIRNR006250"/>
    </source>
</evidence>
<dbReference type="Proteomes" id="UP000192738">
    <property type="component" value="Unassembled WGS sequence"/>
</dbReference>
<name>A0A1W2BRI9_9FIRM</name>
<evidence type="ECO:0000259" key="14">
    <source>
        <dbReference type="Pfam" id="PF02749"/>
    </source>
</evidence>
<dbReference type="InterPro" id="IPR037128">
    <property type="entry name" value="Quinolinate_PRibosylTase_N_sf"/>
</dbReference>
<dbReference type="GO" id="GO:0005737">
    <property type="term" value="C:cytoplasm"/>
    <property type="evidence" value="ECO:0007669"/>
    <property type="project" value="TreeGrafter"/>
</dbReference>
<dbReference type="EC" id="2.4.2.19" evidence="5"/>
<evidence type="ECO:0000313" key="16">
    <source>
        <dbReference type="Proteomes" id="UP000192738"/>
    </source>
</evidence>
<dbReference type="Pfam" id="PF02749">
    <property type="entry name" value="QRPTase_N"/>
    <property type="match status" value="1"/>
</dbReference>
<keyword evidence="8 12" id="KW-0808">Transferase</keyword>
<evidence type="ECO:0000256" key="11">
    <source>
        <dbReference type="ARBA" id="ARBA00069173"/>
    </source>
</evidence>
<comment type="catalytic activity">
    <reaction evidence="10">
        <text>nicotinate beta-D-ribonucleotide + CO2 + diphosphate = quinolinate + 5-phospho-alpha-D-ribose 1-diphosphate + 2 H(+)</text>
        <dbReference type="Rhea" id="RHEA:12733"/>
        <dbReference type="ChEBI" id="CHEBI:15378"/>
        <dbReference type="ChEBI" id="CHEBI:16526"/>
        <dbReference type="ChEBI" id="CHEBI:29959"/>
        <dbReference type="ChEBI" id="CHEBI:33019"/>
        <dbReference type="ChEBI" id="CHEBI:57502"/>
        <dbReference type="ChEBI" id="CHEBI:58017"/>
        <dbReference type="EC" id="2.4.2.19"/>
    </reaction>
</comment>
<evidence type="ECO:0000256" key="10">
    <source>
        <dbReference type="ARBA" id="ARBA00047445"/>
    </source>
</evidence>
<evidence type="ECO:0000259" key="13">
    <source>
        <dbReference type="Pfam" id="PF01729"/>
    </source>
</evidence>
<accession>A0A1W2BRI9</accession>
<dbReference type="SUPFAM" id="SSF51690">
    <property type="entry name" value="Nicotinate/Quinolinate PRTase C-terminal domain-like"/>
    <property type="match status" value="1"/>
</dbReference>
<evidence type="ECO:0000256" key="2">
    <source>
        <dbReference type="ARBA" id="ARBA00004893"/>
    </source>
</evidence>
<protein>
    <recommendedName>
        <fullName evidence="11">Probable nicotinate-nucleotide pyrophosphorylase [carboxylating]</fullName>
        <ecNumber evidence="5">2.4.2.19</ecNumber>
    </recommendedName>
    <alternativeName>
        <fullName evidence="9">Quinolinate phosphoribosyltransferase [decarboxylating]</fullName>
    </alternativeName>
</protein>
<evidence type="ECO:0000256" key="5">
    <source>
        <dbReference type="ARBA" id="ARBA00011944"/>
    </source>
</evidence>
<dbReference type="UniPathway" id="UPA00253">
    <property type="reaction ID" value="UER00331"/>
</dbReference>
<dbReference type="PIRSF" id="PIRSF006250">
    <property type="entry name" value="NadC_ModD"/>
    <property type="match status" value="1"/>
</dbReference>
<keyword evidence="7 12" id="KW-0328">Glycosyltransferase</keyword>
<evidence type="ECO:0000313" key="15">
    <source>
        <dbReference type="EMBL" id="SMC75344.1"/>
    </source>
</evidence>
<dbReference type="PANTHER" id="PTHR32179:SF3">
    <property type="entry name" value="NICOTINATE-NUCLEOTIDE PYROPHOSPHORYLASE [CARBOXYLATING]"/>
    <property type="match status" value="1"/>
</dbReference>
<dbReference type="InterPro" id="IPR036068">
    <property type="entry name" value="Nicotinate_pribotase-like_C"/>
</dbReference>
<keyword evidence="16" id="KW-1185">Reference proteome</keyword>
<dbReference type="FunFam" id="3.90.1170.20:FF:000001">
    <property type="entry name" value="Nicotinate-nucleotide diphosphorylase (Carboxylating)"/>
    <property type="match status" value="1"/>
</dbReference>
<dbReference type="EMBL" id="FWXI01000008">
    <property type="protein sequence ID" value="SMC75344.1"/>
    <property type="molecule type" value="Genomic_DNA"/>
</dbReference>
<sequence length="276" mass="30157">MNNLAVEELLRQALKEDIGVGDITSQAIFTEDHYSEGYLLAREDMVLAGKDIFSRVYSLLSRNIKIAFRYNDGAQIPAGEKFAIIEGPIRSLLSGERVALNFLQRMSGIATETRRFVEAVSDTGALIADTRRTTPGLRMLERYAVKMGGGKSHRYGLDYMALIKDYHIQAAGGIAPAVEKVRQQLSPFVKIEIEVESLEQVREAVAGGVDVIALENMSITMIEEAVEIIDNQALAEVSGNITIEQVPELAAVGVDIISSGLITQSVKAADISMRLQ</sequence>
<comment type="similarity">
    <text evidence="3 12">Belongs to the NadC/ModD family.</text>
</comment>
<dbReference type="SUPFAM" id="SSF54675">
    <property type="entry name" value="Nicotinate/Quinolinate PRTase N-terminal domain-like"/>
    <property type="match status" value="1"/>
</dbReference>
<dbReference type="InterPro" id="IPR022412">
    <property type="entry name" value="Quinolinate_PRibosylTrfase_N"/>
</dbReference>
<dbReference type="NCBIfam" id="TIGR00078">
    <property type="entry name" value="nadC"/>
    <property type="match status" value="1"/>
</dbReference>
<dbReference type="InterPro" id="IPR004393">
    <property type="entry name" value="NadC"/>
</dbReference>
<dbReference type="InterPro" id="IPR013785">
    <property type="entry name" value="Aldolase_TIM"/>
</dbReference>
<dbReference type="GO" id="GO:0009435">
    <property type="term" value="P:NAD+ biosynthetic process"/>
    <property type="evidence" value="ECO:0007669"/>
    <property type="project" value="UniProtKB-UniPathway"/>
</dbReference>
<organism evidence="15 16">
    <name type="scientific">Sporomusa malonica</name>
    <dbReference type="NCBI Taxonomy" id="112901"/>
    <lineage>
        <taxon>Bacteria</taxon>
        <taxon>Bacillati</taxon>
        <taxon>Bacillota</taxon>
        <taxon>Negativicutes</taxon>
        <taxon>Selenomonadales</taxon>
        <taxon>Sporomusaceae</taxon>
        <taxon>Sporomusa</taxon>
    </lineage>
</organism>